<keyword evidence="11" id="KW-1185">Reference proteome</keyword>
<dbReference type="EMBL" id="JACRSY010000011">
    <property type="protein sequence ID" value="MBC8579562.1"/>
    <property type="molecule type" value="Genomic_DNA"/>
</dbReference>
<evidence type="ECO:0000259" key="8">
    <source>
        <dbReference type="PROSITE" id="PS50109"/>
    </source>
</evidence>
<dbReference type="RefSeq" id="WP_249332570.1">
    <property type="nucleotide sequence ID" value="NZ_JACRSY010000011.1"/>
</dbReference>
<dbReference type="SUPFAM" id="SSF47384">
    <property type="entry name" value="Homodimeric domain of signal transducing histidine kinase"/>
    <property type="match status" value="1"/>
</dbReference>
<dbReference type="Gene3D" id="1.10.287.130">
    <property type="match status" value="1"/>
</dbReference>
<dbReference type="PROSITE" id="PS50109">
    <property type="entry name" value="HIS_KIN"/>
    <property type="match status" value="1"/>
</dbReference>
<dbReference type="NCBIfam" id="TIGR00229">
    <property type="entry name" value="sensory_box"/>
    <property type="match status" value="2"/>
</dbReference>
<proteinExistence type="predicted"/>
<feature type="domain" description="PAC" evidence="9">
    <location>
        <begin position="186"/>
        <end position="238"/>
    </location>
</feature>
<keyword evidence="4" id="KW-0597">Phosphoprotein</keyword>
<dbReference type="GO" id="GO:0016020">
    <property type="term" value="C:membrane"/>
    <property type="evidence" value="ECO:0007669"/>
    <property type="project" value="UniProtKB-SubCell"/>
</dbReference>
<dbReference type="Proteomes" id="UP000655830">
    <property type="component" value="Unassembled WGS sequence"/>
</dbReference>
<dbReference type="Pfam" id="PF13188">
    <property type="entry name" value="PAS_8"/>
    <property type="match status" value="1"/>
</dbReference>
<evidence type="ECO:0000256" key="2">
    <source>
        <dbReference type="ARBA" id="ARBA00004370"/>
    </source>
</evidence>
<organism evidence="10 11">
    <name type="scientific">Zhenhengia yiwuensis</name>
    <dbReference type="NCBI Taxonomy" id="2763666"/>
    <lineage>
        <taxon>Bacteria</taxon>
        <taxon>Bacillati</taxon>
        <taxon>Bacillota</taxon>
        <taxon>Clostridia</taxon>
        <taxon>Lachnospirales</taxon>
        <taxon>Lachnospiraceae</taxon>
        <taxon>Zhenhengia</taxon>
    </lineage>
</organism>
<keyword evidence="7" id="KW-0902">Two-component regulatory system</keyword>
<dbReference type="CDD" id="cd00082">
    <property type="entry name" value="HisKA"/>
    <property type="match status" value="1"/>
</dbReference>
<dbReference type="Pfam" id="PF00512">
    <property type="entry name" value="HisKA"/>
    <property type="match status" value="1"/>
</dbReference>
<evidence type="ECO:0000313" key="10">
    <source>
        <dbReference type="EMBL" id="MBC8579562.1"/>
    </source>
</evidence>
<dbReference type="Gene3D" id="3.30.565.10">
    <property type="entry name" value="Histidine kinase-like ATPase, C-terminal domain"/>
    <property type="match status" value="1"/>
</dbReference>
<dbReference type="InterPro" id="IPR036097">
    <property type="entry name" value="HisK_dim/P_sf"/>
</dbReference>
<evidence type="ECO:0000256" key="3">
    <source>
        <dbReference type="ARBA" id="ARBA00012438"/>
    </source>
</evidence>
<evidence type="ECO:0000313" key="11">
    <source>
        <dbReference type="Proteomes" id="UP000655830"/>
    </source>
</evidence>
<dbReference type="GO" id="GO:0000155">
    <property type="term" value="F:phosphorelay sensor kinase activity"/>
    <property type="evidence" value="ECO:0007669"/>
    <property type="project" value="InterPro"/>
</dbReference>
<dbReference type="Gene3D" id="3.30.450.20">
    <property type="entry name" value="PAS domain"/>
    <property type="match status" value="2"/>
</dbReference>
<dbReference type="PROSITE" id="PS50113">
    <property type="entry name" value="PAC"/>
    <property type="match status" value="1"/>
</dbReference>
<dbReference type="InterPro" id="IPR000700">
    <property type="entry name" value="PAS-assoc_C"/>
</dbReference>
<evidence type="ECO:0000256" key="6">
    <source>
        <dbReference type="ARBA" id="ARBA00022777"/>
    </source>
</evidence>
<dbReference type="SMART" id="SM00388">
    <property type="entry name" value="HisKA"/>
    <property type="match status" value="1"/>
</dbReference>
<dbReference type="InterPro" id="IPR003594">
    <property type="entry name" value="HATPase_dom"/>
</dbReference>
<dbReference type="PANTHER" id="PTHR43547:SF2">
    <property type="entry name" value="HYBRID SIGNAL TRANSDUCTION HISTIDINE KINASE C"/>
    <property type="match status" value="1"/>
</dbReference>
<dbReference type="InterPro" id="IPR003661">
    <property type="entry name" value="HisK_dim/P_dom"/>
</dbReference>
<dbReference type="SMART" id="SM00387">
    <property type="entry name" value="HATPase_c"/>
    <property type="match status" value="1"/>
</dbReference>
<dbReference type="PRINTS" id="PR00344">
    <property type="entry name" value="BCTRLSENSOR"/>
</dbReference>
<dbReference type="InterPro" id="IPR013656">
    <property type="entry name" value="PAS_4"/>
</dbReference>
<dbReference type="InterPro" id="IPR035965">
    <property type="entry name" value="PAS-like_dom_sf"/>
</dbReference>
<sequence length="613" mass="71513">MIDASLKSRILDTTPGKYFYGRLVKKHTKYTLQIYESNTEEEFWCNRTLGEIHLFKAINRDWDYCLQETIASGEYTEAQFSIKKLSDDEFVIWVYDFENRILLEAQNELKKQQSLLEIFIDSIPDIIFYKDVNKTYITCNKALANLINKDKDYIIGKKDSEIDILVLQAHKYKEFDQKVIESKAGIAIEEKIFLPSGDARIMESLKVPFWSADNHLLGIIGICRDITEKRRAEEKIIHSEKRFKQVFDNISDAIMIIEEGKVIEVNDAYEQIYGESYKKLHEDIEMNYILDKVYKEDLAKIQPINYNEPFQAKGRILRGDGKERWINMKYEAMPDGCWILVVTDITSQVQKERELENLRNEFFANLSHEFKTPVNLIHSALQLLRVNFKRMQLDEKDYSKCFDICNQNISRLLKLISNLIDSTKIDSGYFKYNPQNYNVVSVIEDTALSVLAYCEQNHIEMIFDTEMEEKILYFDLELMERIILNLLSNAIKYSKGTQLFVTVKQGEDNVLIIVEDNGVGIPKDYLDNIFEKFSQVNNRFTKVGEGSGLGLYLVKSFINMHNGEIFVQSELGKGTRFIISLPDIQGPDEPIYSSLYSKMEFVERTKFEFSDLI</sequence>
<comment type="subcellular location">
    <subcellularLocation>
        <location evidence="2">Membrane</location>
    </subcellularLocation>
</comment>
<keyword evidence="5" id="KW-0808">Transferase</keyword>
<evidence type="ECO:0000256" key="4">
    <source>
        <dbReference type="ARBA" id="ARBA00022553"/>
    </source>
</evidence>
<dbReference type="SMART" id="SM00091">
    <property type="entry name" value="PAS"/>
    <property type="match status" value="2"/>
</dbReference>
<dbReference type="Pfam" id="PF02518">
    <property type="entry name" value="HATPase_c"/>
    <property type="match status" value="1"/>
</dbReference>
<dbReference type="FunFam" id="3.30.565.10:FF:000006">
    <property type="entry name" value="Sensor histidine kinase WalK"/>
    <property type="match status" value="1"/>
</dbReference>
<gene>
    <name evidence="10" type="ORF">H8718_08465</name>
</gene>
<dbReference type="InterPro" id="IPR000014">
    <property type="entry name" value="PAS"/>
</dbReference>
<dbReference type="InterPro" id="IPR005467">
    <property type="entry name" value="His_kinase_dom"/>
</dbReference>
<comment type="catalytic activity">
    <reaction evidence="1">
        <text>ATP + protein L-histidine = ADP + protein N-phospho-L-histidine.</text>
        <dbReference type="EC" id="2.7.13.3"/>
    </reaction>
</comment>
<name>A0A926IDB0_9FIRM</name>
<evidence type="ECO:0000259" key="9">
    <source>
        <dbReference type="PROSITE" id="PS50113"/>
    </source>
</evidence>
<dbReference type="EC" id="2.7.13.3" evidence="3"/>
<comment type="caution">
    <text evidence="10">The sequence shown here is derived from an EMBL/GenBank/DDBJ whole genome shotgun (WGS) entry which is preliminary data.</text>
</comment>
<evidence type="ECO:0000256" key="1">
    <source>
        <dbReference type="ARBA" id="ARBA00000085"/>
    </source>
</evidence>
<feature type="domain" description="Histidine kinase" evidence="8">
    <location>
        <begin position="365"/>
        <end position="585"/>
    </location>
</feature>
<evidence type="ECO:0000256" key="5">
    <source>
        <dbReference type="ARBA" id="ARBA00022679"/>
    </source>
</evidence>
<protein>
    <recommendedName>
        <fullName evidence="3">histidine kinase</fullName>
        <ecNumber evidence="3">2.7.13.3</ecNumber>
    </recommendedName>
</protein>
<dbReference type="SUPFAM" id="SSF55785">
    <property type="entry name" value="PYP-like sensor domain (PAS domain)"/>
    <property type="match status" value="2"/>
</dbReference>
<dbReference type="InterPro" id="IPR036890">
    <property type="entry name" value="HATPase_C_sf"/>
</dbReference>
<dbReference type="CDD" id="cd00130">
    <property type="entry name" value="PAS"/>
    <property type="match status" value="1"/>
</dbReference>
<dbReference type="CDD" id="cd00075">
    <property type="entry name" value="HATPase"/>
    <property type="match status" value="1"/>
</dbReference>
<dbReference type="Pfam" id="PF08448">
    <property type="entry name" value="PAS_4"/>
    <property type="match status" value="1"/>
</dbReference>
<dbReference type="AlphaFoldDB" id="A0A926IDB0"/>
<accession>A0A926IDB0</accession>
<evidence type="ECO:0000256" key="7">
    <source>
        <dbReference type="ARBA" id="ARBA00023012"/>
    </source>
</evidence>
<dbReference type="SUPFAM" id="SSF55874">
    <property type="entry name" value="ATPase domain of HSP90 chaperone/DNA topoisomerase II/histidine kinase"/>
    <property type="match status" value="1"/>
</dbReference>
<keyword evidence="6" id="KW-0418">Kinase</keyword>
<reference evidence="10" key="1">
    <citation type="submission" date="2020-08" db="EMBL/GenBank/DDBJ databases">
        <title>Genome public.</title>
        <authorList>
            <person name="Liu C."/>
            <person name="Sun Q."/>
        </authorList>
    </citation>
    <scope>NUCLEOTIDE SEQUENCE</scope>
    <source>
        <strain evidence="10">NSJ-12</strain>
    </source>
</reference>
<dbReference type="PANTHER" id="PTHR43547">
    <property type="entry name" value="TWO-COMPONENT HISTIDINE KINASE"/>
    <property type="match status" value="1"/>
</dbReference>
<dbReference type="InterPro" id="IPR004358">
    <property type="entry name" value="Sig_transdc_His_kin-like_C"/>
</dbReference>